<dbReference type="GO" id="GO:0016787">
    <property type="term" value="F:hydrolase activity"/>
    <property type="evidence" value="ECO:0007669"/>
    <property type="project" value="UniProtKB-KW"/>
</dbReference>
<dbReference type="AlphaFoldDB" id="A0A2N5J714"/>
<name>A0A2N5J714_9BIFI</name>
<dbReference type="CDD" id="cd05830">
    <property type="entry name" value="Sortase_E"/>
    <property type="match status" value="1"/>
</dbReference>
<feature type="transmembrane region" description="Helical" evidence="4">
    <location>
        <begin position="262"/>
        <end position="281"/>
    </location>
</feature>
<evidence type="ECO:0000313" key="5">
    <source>
        <dbReference type="EMBL" id="PLS29977.1"/>
    </source>
</evidence>
<dbReference type="Proteomes" id="UP000235050">
    <property type="component" value="Unassembled WGS sequence"/>
</dbReference>
<comment type="caution">
    <text evidence="5">The sequence shown here is derived from an EMBL/GenBank/DDBJ whole genome shotgun (WGS) entry which is preliminary data.</text>
</comment>
<organism evidence="5 6">
    <name type="scientific">Bifidobacterium margollesii</name>
    <dbReference type="NCBI Taxonomy" id="2020964"/>
    <lineage>
        <taxon>Bacteria</taxon>
        <taxon>Bacillati</taxon>
        <taxon>Actinomycetota</taxon>
        <taxon>Actinomycetes</taxon>
        <taxon>Bifidobacteriales</taxon>
        <taxon>Bifidobacteriaceae</taxon>
        <taxon>Bifidobacterium</taxon>
    </lineage>
</organism>
<dbReference type="OrthoDB" id="5242879at2"/>
<dbReference type="EMBL" id="NMWU01000052">
    <property type="protein sequence ID" value="PLS29977.1"/>
    <property type="molecule type" value="Genomic_DNA"/>
</dbReference>
<keyword evidence="4" id="KW-0812">Transmembrane</keyword>
<feature type="transmembrane region" description="Helical" evidence="4">
    <location>
        <begin position="326"/>
        <end position="343"/>
    </location>
</feature>
<dbReference type="Gene3D" id="2.40.260.10">
    <property type="entry name" value="Sortase"/>
    <property type="match status" value="1"/>
</dbReference>
<evidence type="ECO:0000256" key="2">
    <source>
        <dbReference type="PIRSR" id="PIRSR605754-1"/>
    </source>
</evidence>
<accession>A0A2N5J714</accession>
<keyword evidence="6" id="KW-1185">Reference proteome</keyword>
<evidence type="ECO:0000256" key="4">
    <source>
        <dbReference type="SAM" id="Phobius"/>
    </source>
</evidence>
<evidence type="ECO:0000313" key="6">
    <source>
        <dbReference type="Proteomes" id="UP000235050"/>
    </source>
</evidence>
<dbReference type="RefSeq" id="WP_101618327.1">
    <property type="nucleotide sequence ID" value="NZ_NMWU01000052.1"/>
</dbReference>
<evidence type="ECO:0000256" key="1">
    <source>
        <dbReference type="ARBA" id="ARBA00022801"/>
    </source>
</evidence>
<dbReference type="InterPro" id="IPR005754">
    <property type="entry name" value="Sortase"/>
</dbReference>
<keyword evidence="4" id="KW-1133">Transmembrane helix</keyword>
<proteinExistence type="predicted"/>
<keyword evidence="4" id="KW-0472">Membrane</keyword>
<gene>
    <name evidence="5" type="ORF">Uis1B_2183</name>
</gene>
<keyword evidence="1" id="KW-0378">Hydrolase</keyword>
<protein>
    <submittedName>
        <fullName evidence="5">Sortase</fullName>
    </submittedName>
</protein>
<evidence type="ECO:0000256" key="3">
    <source>
        <dbReference type="SAM" id="MobiDB-lite"/>
    </source>
</evidence>
<feature type="region of interest" description="Disordered" evidence="3">
    <location>
        <begin position="59"/>
        <end position="85"/>
    </location>
</feature>
<dbReference type="InterPro" id="IPR042003">
    <property type="entry name" value="Sortase_E"/>
</dbReference>
<dbReference type="InterPro" id="IPR023365">
    <property type="entry name" value="Sortase_dom-sf"/>
</dbReference>
<feature type="active site" description="Proton donor/acceptor" evidence="2">
    <location>
        <position position="136"/>
    </location>
</feature>
<sequence length="363" mass="39165">MTIGRIIRAAGRTLGGLLVIVGLLGLAQTAWPWIGAPLAADTTTTETGTAVHAIRIRDHGTDRPVGRLRTTPPPDPGPAPGEDEPIGELWIPALGDGWHKPIRQGVTRRVLDRYGAGHYPDTAMPGRPGNTSYAGHRVPADFGHLDRLRAGDRIIIETPAAWIVYAVNRTPYVVHMSRTEVIGPHAAGAARGLTLTTCDPMRFSFTPAVDRLIVHASYAGWVARTDGWPAELTHPATRIRTAAAAATRTIGRAARTQTAGSLAIAAGGLWATLDALTWIACRRRMRGPWTPGMDPMTLLWRIQAGPMPRDPDAPWPARLPGLAVRAALYALMWTAIVLAWWQWGAPWIQRAMPMFATGAPTIG</sequence>
<dbReference type="SUPFAM" id="SSF63817">
    <property type="entry name" value="Sortase"/>
    <property type="match status" value="1"/>
</dbReference>
<feature type="active site" description="Acyl-thioester intermediate" evidence="2">
    <location>
        <position position="198"/>
    </location>
</feature>
<dbReference type="Pfam" id="PF04203">
    <property type="entry name" value="Sortase"/>
    <property type="match status" value="1"/>
</dbReference>
<reference evidence="5 6" key="1">
    <citation type="submission" date="2017-07" db="EMBL/GenBank/DDBJ databases">
        <title>Bifidobacterium novel species.</title>
        <authorList>
            <person name="Lugli G.A."/>
            <person name="Milani C."/>
            <person name="Duranti S."/>
            <person name="Mangifesta M."/>
        </authorList>
    </citation>
    <scope>NUCLEOTIDE SEQUENCE [LARGE SCALE GENOMIC DNA]</scope>
    <source>
        <strain evidence="6">Uis1B</strain>
    </source>
</reference>